<reference evidence="9 10" key="1">
    <citation type="submission" date="2023-03" db="EMBL/GenBank/DDBJ databases">
        <title>Draft genome sequence of Thalassotalea eurytherma JCM 18482T.</title>
        <authorList>
            <person name="Sawabe T."/>
        </authorList>
    </citation>
    <scope>NUCLEOTIDE SEQUENCE [LARGE SCALE GENOMIC DNA]</scope>
    <source>
        <strain evidence="9 10">JCM 18482</strain>
    </source>
</reference>
<name>A0ABQ6H0C3_9GAMM</name>
<keyword evidence="6 7" id="KW-0408">Iron</keyword>
<dbReference type="InterPro" id="IPR038297">
    <property type="entry name" value="CcmH/CycL/NrfF/Ccl2_sf"/>
</dbReference>
<dbReference type="PANTHER" id="PTHR47870:SF1">
    <property type="entry name" value="CYTOCHROME C-TYPE BIOGENESIS PROTEIN CCMH"/>
    <property type="match status" value="1"/>
</dbReference>
<dbReference type="Gene3D" id="1.10.8.640">
    <property type="entry name" value="Cytochrome C biogenesis protein"/>
    <property type="match status" value="1"/>
</dbReference>
<keyword evidence="5" id="KW-0201">Cytochrome c-type biogenesis</keyword>
<feature type="signal peptide" evidence="7">
    <location>
        <begin position="1"/>
        <end position="18"/>
    </location>
</feature>
<comment type="function">
    <text evidence="7">Possible subunit of a heme lyase.</text>
</comment>
<dbReference type="InterPro" id="IPR005616">
    <property type="entry name" value="CcmH/CycL/Ccl2/NrfF_N"/>
</dbReference>
<evidence type="ECO:0000256" key="6">
    <source>
        <dbReference type="ARBA" id="ARBA00023004"/>
    </source>
</evidence>
<keyword evidence="10" id="KW-1185">Reference proteome</keyword>
<dbReference type="Proteomes" id="UP001157133">
    <property type="component" value="Unassembled WGS sequence"/>
</dbReference>
<dbReference type="CDD" id="cd16378">
    <property type="entry name" value="CcmH_N"/>
    <property type="match status" value="1"/>
</dbReference>
<sequence>MRLLTLVISLLWLATSQASPIDTYSFKSEVDKTRYQALVKELRCPKCQNQNLADSNSQIAVDLREQVYIMINEGKSDKEIVDYMVARYGDFVLYRPKVNEYTYMLWFSPAIFLLIGAVVVVLILRRKAPPQAQQAMSDAEKQKLADILKEE</sequence>
<evidence type="ECO:0000256" key="5">
    <source>
        <dbReference type="ARBA" id="ARBA00022748"/>
    </source>
</evidence>
<evidence type="ECO:0000313" key="10">
    <source>
        <dbReference type="Proteomes" id="UP001157133"/>
    </source>
</evidence>
<keyword evidence="2 7" id="KW-0349">Heme</keyword>
<feature type="transmembrane region" description="Helical" evidence="7">
    <location>
        <begin position="103"/>
        <end position="124"/>
    </location>
</feature>
<accession>A0ABQ6H0C3</accession>
<feature type="domain" description="CcmH/CycL/Ccl2/NrfF N-terminal" evidence="8">
    <location>
        <begin position="9"/>
        <end position="148"/>
    </location>
</feature>
<gene>
    <name evidence="9" type="primary">ccmH</name>
    <name evidence="9" type="ORF">theurythT_10950</name>
</gene>
<keyword evidence="7" id="KW-0812">Transmembrane</keyword>
<dbReference type="PANTHER" id="PTHR47870">
    <property type="entry name" value="CYTOCHROME C-TYPE BIOGENESIS PROTEIN CCMH"/>
    <property type="match status" value="1"/>
</dbReference>
<keyword evidence="3 7" id="KW-0479">Metal-binding</keyword>
<evidence type="ECO:0000259" key="8">
    <source>
        <dbReference type="Pfam" id="PF03918"/>
    </source>
</evidence>
<evidence type="ECO:0000256" key="7">
    <source>
        <dbReference type="RuleBase" id="RU364112"/>
    </source>
</evidence>
<comment type="similarity">
    <text evidence="1 7">Belongs to the CcmH/CycL/Ccl2/NrfF family.</text>
</comment>
<evidence type="ECO:0000256" key="1">
    <source>
        <dbReference type="ARBA" id="ARBA00010342"/>
    </source>
</evidence>
<organism evidence="9 10">
    <name type="scientific">Thalassotalea eurytherma</name>
    <dbReference type="NCBI Taxonomy" id="1144278"/>
    <lineage>
        <taxon>Bacteria</taxon>
        <taxon>Pseudomonadati</taxon>
        <taxon>Pseudomonadota</taxon>
        <taxon>Gammaproteobacteria</taxon>
        <taxon>Alteromonadales</taxon>
        <taxon>Colwelliaceae</taxon>
        <taxon>Thalassotalea</taxon>
    </lineage>
</organism>
<keyword evidence="4 7" id="KW-0732">Signal</keyword>
<dbReference type="EMBL" id="BSSU01000005">
    <property type="protein sequence ID" value="GLX81643.1"/>
    <property type="molecule type" value="Genomic_DNA"/>
</dbReference>
<keyword evidence="7" id="KW-0472">Membrane</keyword>
<proteinExistence type="inferred from homology"/>
<keyword evidence="7" id="KW-1133">Transmembrane helix</keyword>
<dbReference type="Pfam" id="PF03918">
    <property type="entry name" value="CcmH"/>
    <property type="match status" value="1"/>
</dbReference>
<evidence type="ECO:0000256" key="4">
    <source>
        <dbReference type="ARBA" id="ARBA00022729"/>
    </source>
</evidence>
<feature type="chain" id="PRO_5044980914" description="Cytochrome c-type biogenesis protein" evidence="7">
    <location>
        <begin position="19"/>
        <end position="151"/>
    </location>
</feature>
<dbReference type="InterPro" id="IPR051263">
    <property type="entry name" value="C-type_cytochrome_biogenesis"/>
</dbReference>
<comment type="caution">
    <text evidence="9">The sequence shown here is derived from an EMBL/GenBank/DDBJ whole genome shotgun (WGS) entry which is preliminary data.</text>
</comment>
<evidence type="ECO:0000313" key="9">
    <source>
        <dbReference type="EMBL" id="GLX81643.1"/>
    </source>
</evidence>
<evidence type="ECO:0000256" key="3">
    <source>
        <dbReference type="ARBA" id="ARBA00022723"/>
    </source>
</evidence>
<protein>
    <recommendedName>
        <fullName evidence="7">Cytochrome c-type biogenesis protein</fullName>
    </recommendedName>
</protein>
<evidence type="ECO:0000256" key="2">
    <source>
        <dbReference type="ARBA" id="ARBA00022617"/>
    </source>
</evidence>